<protein>
    <recommendedName>
        <fullName evidence="4">DUF2911 domain-containing protein</fullName>
    </recommendedName>
</protein>
<dbReference type="InterPro" id="IPR021314">
    <property type="entry name" value="DUF2911"/>
</dbReference>
<keyword evidence="1" id="KW-0732">Signal</keyword>
<dbReference type="AlphaFoldDB" id="A0A1M6I069"/>
<dbReference type="OrthoDB" id="187854at2"/>
<name>A0A1M6I069_9FLAO</name>
<dbReference type="Pfam" id="PF11138">
    <property type="entry name" value="DUF2911"/>
    <property type="match status" value="1"/>
</dbReference>
<feature type="chain" id="PRO_5012296775" description="DUF2911 domain-containing protein" evidence="1">
    <location>
        <begin position="20"/>
        <end position="283"/>
    </location>
</feature>
<evidence type="ECO:0000256" key="1">
    <source>
        <dbReference type="SAM" id="SignalP"/>
    </source>
</evidence>
<proteinExistence type="predicted"/>
<evidence type="ECO:0008006" key="4">
    <source>
        <dbReference type="Google" id="ProtNLM"/>
    </source>
</evidence>
<organism evidence="2 3">
    <name type="scientific">Flavobacterium haoranii</name>
    <dbReference type="NCBI Taxonomy" id="683124"/>
    <lineage>
        <taxon>Bacteria</taxon>
        <taxon>Pseudomonadati</taxon>
        <taxon>Bacteroidota</taxon>
        <taxon>Flavobacteriia</taxon>
        <taxon>Flavobacteriales</taxon>
        <taxon>Flavobacteriaceae</taxon>
        <taxon>Flavobacterium</taxon>
    </lineage>
</organism>
<gene>
    <name evidence="2" type="ORF">SAMN05444337_1709</name>
</gene>
<keyword evidence="3" id="KW-1185">Reference proteome</keyword>
<dbReference type="RefSeq" id="WP_072783964.1">
    <property type="nucleotide sequence ID" value="NZ_CP045292.1"/>
</dbReference>
<accession>A0A1M6I069</accession>
<evidence type="ECO:0000313" key="3">
    <source>
        <dbReference type="Proteomes" id="UP000184232"/>
    </source>
</evidence>
<dbReference type="EMBL" id="FQZH01000002">
    <property type="protein sequence ID" value="SHJ27694.1"/>
    <property type="molecule type" value="Genomic_DNA"/>
</dbReference>
<evidence type="ECO:0000313" key="2">
    <source>
        <dbReference type="EMBL" id="SHJ27694.1"/>
    </source>
</evidence>
<feature type="signal peptide" evidence="1">
    <location>
        <begin position="1"/>
        <end position="19"/>
    </location>
</feature>
<reference evidence="2 3" key="1">
    <citation type="submission" date="2016-11" db="EMBL/GenBank/DDBJ databases">
        <authorList>
            <person name="Jaros S."/>
            <person name="Januszkiewicz K."/>
            <person name="Wedrychowicz H."/>
        </authorList>
    </citation>
    <scope>NUCLEOTIDE SEQUENCE [LARGE SCALE GENOMIC DNA]</scope>
    <source>
        <strain evidence="2 3">DSM 22807</strain>
    </source>
</reference>
<sequence length="283" mass="31253">MKKLIVVAFVVLSTLFVEAQVKTPQASPLSKVEQTVGLTNVQVEYSRPSAKGRTVYGDLVPFGKNWRTGANANTTIYFSDDVTFNGKTLPKGKYALFTTPKADSWDIIFYTDTNNWGLPEKWDESKVALKTSVKPETLSKSVESFTIEINNLTNDGASLDLAWERTKVSVPFTVPTKEMAMASIEKVLAGPSANDFYSAASYYYQSNQDLTKALSWVNSAVSMTPAGQSAPFWYLRLKSLIQAKLGDKKGAIETAKYSLEGAQKAGNADYEKMNRESIAEWSK</sequence>
<dbReference type="Proteomes" id="UP000184232">
    <property type="component" value="Unassembled WGS sequence"/>
</dbReference>
<dbReference type="STRING" id="683124.SAMN05444337_1709"/>